<dbReference type="InterPro" id="IPR023195">
    <property type="entry name" value="Nict_dMeBzImd_PRibTrfase_N"/>
</dbReference>
<proteinExistence type="inferred from homology"/>
<organism evidence="11 12">
    <name type="scientific">Streptococcus sanguinis</name>
    <dbReference type="NCBI Taxonomy" id="1305"/>
    <lineage>
        <taxon>Bacteria</taxon>
        <taxon>Bacillati</taxon>
        <taxon>Bacillota</taxon>
        <taxon>Bacilli</taxon>
        <taxon>Lactobacillales</taxon>
        <taxon>Streptococcaceae</taxon>
        <taxon>Streptococcus</taxon>
    </lineage>
</organism>
<dbReference type="Pfam" id="PF02277">
    <property type="entry name" value="DBI_PRT"/>
    <property type="match status" value="1"/>
</dbReference>
<dbReference type="EC" id="2.4.2.21" evidence="4 10"/>
<evidence type="ECO:0000256" key="4">
    <source>
        <dbReference type="ARBA" id="ARBA00011991"/>
    </source>
</evidence>
<dbReference type="PANTHER" id="PTHR43463:SF1">
    <property type="entry name" value="NICOTINATE-NUCLEOTIDE--DIMETHYLBENZIMIDAZOLE PHOSPHORIBOSYLTRANSFERASE"/>
    <property type="match status" value="1"/>
</dbReference>
<dbReference type="GO" id="GO:0009236">
    <property type="term" value="P:cobalamin biosynthetic process"/>
    <property type="evidence" value="ECO:0007669"/>
    <property type="project" value="UniProtKB-UniRule"/>
</dbReference>
<dbReference type="CDD" id="cd02439">
    <property type="entry name" value="DMB-PRT_CobT"/>
    <property type="match status" value="1"/>
</dbReference>
<dbReference type="EMBL" id="VIBR01000004">
    <property type="protein sequence ID" value="KAA0115398.1"/>
    <property type="molecule type" value="Genomic_DNA"/>
</dbReference>
<evidence type="ECO:0000256" key="3">
    <source>
        <dbReference type="ARBA" id="ARBA00007110"/>
    </source>
</evidence>
<keyword evidence="8 11" id="KW-0808">Transferase</keyword>
<dbReference type="Proteomes" id="UP000324105">
    <property type="component" value="Unassembled WGS sequence"/>
</dbReference>
<protein>
    <recommendedName>
        <fullName evidence="5 10">Nicotinate-nucleotide--dimethylbenzimidazole phosphoribosyltransferase</fullName>
        <ecNumber evidence="4 10">2.4.2.21</ecNumber>
    </recommendedName>
</protein>
<sequence>MKGCSRSGRRQTSLKDLEKIIEQILPIDKDKLQEGQRYCDQLGKPPGSLGKLETIYARLHAMFSGPIDLEKKIVLVYVADNGIVAEGVSANPQETTYTVARNILAGKSGLCAISKHAGSDICLVDIGCKKDIFEENKDKVCHGTRNMLEEQAMTREQAITAILVGYKKTEALIKDGYRLFGTGEMGIGNTTTSAAVIAAVLGLKAEDVTGYGAGLTQDMKTHKTAVIQQCLDRHAPYGDILDLTAKLGGLDMLAMAGTHLACASYQLPCVVDGLISLTGLLIAHQLTPNVLDYTFASHASTEPAYKLVSDFLGLEPMLLLDMRLGEGSGCPLAFFLLENAVYTMEHMPTFAEGSLKEEDYVDIRKNVT</sequence>
<evidence type="ECO:0000256" key="8">
    <source>
        <dbReference type="ARBA" id="ARBA00022679"/>
    </source>
</evidence>
<dbReference type="InterPro" id="IPR036087">
    <property type="entry name" value="Nict_dMeBzImd_PRibTrfase_sf"/>
</dbReference>
<evidence type="ECO:0000256" key="1">
    <source>
        <dbReference type="ARBA" id="ARBA00002197"/>
    </source>
</evidence>
<evidence type="ECO:0000256" key="7">
    <source>
        <dbReference type="ARBA" id="ARBA00022676"/>
    </source>
</evidence>
<dbReference type="Gene3D" id="3.40.50.10210">
    <property type="match status" value="1"/>
</dbReference>
<reference evidence="11 12" key="1">
    <citation type="submission" date="2019-06" db="EMBL/GenBank/DDBJ databases">
        <title>Genome sequence and analysis of a MDR-Streptococcus sanguis isolated from throat swab of children with scarlet fever from Hangzhou,China.</title>
        <authorList>
            <person name="Huang Y."/>
            <person name="Xie L."/>
            <person name="Liu W."/>
        </authorList>
    </citation>
    <scope>NUCLEOTIDE SEQUENCE [LARGE SCALE GENOMIC DNA]</scope>
    <source>
        <strain evidence="11 12">S28</strain>
    </source>
</reference>
<comment type="caution">
    <text evidence="11">The sequence shown here is derived from an EMBL/GenBank/DDBJ whole genome shotgun (WGS) entry which is preliminary data.</text>
</comment>
<dbReference type="NCBIfam" id="NF000996">
    <property type="entry name" value="PRK00105.1"/>
    <property type="match status" value="1"/>
</dbReference>
<dbReference type="GO" id="GO:0008939">
    <property type="term" value="F:nicotinate-nucleotide-dimethylbenzimidazole phosphoribosyltransferase activity"/>
    <property type="evidence" value="ECO:0007669"/>
    <property type="project" value="UniProtKB-UniRule"/>
</dbReference>
<accession>A0A5A7ZE65</accession>
<dbReference type="PANTHER" id="PTHR43463">
    <property type="entry name" value="NICOTINATE-NUCLEOTIDE--DIMETHYLBENZIMIDAZOLE PHOSPHORIBOSYLTRANSFERASE"/>
    <property type="match status" value="1"/>
</dbReference>
<evidence type="ECO:0000313" key="12">
    <source>
        <dbReference type="Proteomes" id="UP000324105"/>
    </source>
</evidence>
<comment type="catalytic activity">
    <reaction evidence="9">
        <text>5,6-dimethylbenzimidazole + nicotinate beta-D-ribonucleotide = alpha-ribazole 5'-phosphate + nicotinate + H(+)</text>
        <dbReference type="Rhea" id="RHEA:11196"/>
        <dbReference type="ChEBI" id="CHEBI:15378"/>
        <dbReference type="ChEBI" id="CHEBI:15890"/>
        <dbReference type="ChEBI" id="CHEBI:32544"/>
        <dbReference type="ChEBI" id="CHEBI:57502"/>
        <dbReference type="ChEBI" id="CHEBI:57918"/>
        <dbReference type="EC" id="2.4.2.21"/>
    </reaction>
</comment>
<dbReference type="InterPro" id="IPR003200">
    <property type="entry name" value="Nict_dMeBzImd_PRibTrfase"/>
</dbReference>
<evidence type="ECO:0000256" key="10">
    <source>
        <dbReference type="NCBIfam" id="TIGR03160"/>
    </source>
</evidence>
<dbReference type="NCBIfam" id="TIGR03160">
    <property type="entry name" value="cobT_DBIPRT"/>
    <property type="match status" value="1"/>
</dbReference>
<dbReference type="AlphaFoldDB" id="A0A5A7ZE65"/>
<comment type="pathway">
    <text evidence="2">Nucleoside biosynthesis; alpha-ribazole biosynthesis; alpha-ribazole from 5,6-dimethylbenzimidazole: step 1/2.</text>
</comment>
<comment type="similarity">
    <text evidence="3">Belongs to the CobT family.</text>
</comment>
<evidence type="ECO:0000256" key="5">
    <source>
        <dbReference type="ARBA" id="ARBA00015486"/>
    </source>
</evidence>
<evidence type="ECO:0000313" key="11">
    <source>
        <dbReference type="EMBL" id="KAA0115398.1"/>
    </source>
</evidence>
<evidence type="ECO:0000256" key="6">
    <source>
        <dbReference type="ARBA" id="ARBA00022573"/>
    </source>
</evidence>
<dbReference type="UniPathway" id="UPA00061">
    <property type="reaction ID" value="UER00516"/>
</dbReference>
<dbReference type="Gene3D" id="1.10.1610.10">
    <property type="match status" value="1"/>
</dbReference>
<dbReference type="SUPFAM" id="SSF52733">
    <property type="entry name" value="Nicotinate mononucleotide:5,6-dimethylbenzimidazole phosphoribosyltransferase (CobT)"/>
    <property type="match status" value="1"/>
</dbReference>
<dbReference type="InterPro" id="IPR017846">
    <property type="entry name" value="Nict_dMeBzImd_PRibTrfase_bact"/>
</dbReference>
<keyword evidence="7 11" id="KW-0328">Glycosyltransferase</keyword>
<evidence type="ECO:0000256" key="2">
    <source>
        <dbReference type="ARBA" id="ARBA00005049"/>
    </source>
</evidence>
<keyword evidence="6" id="KW-0169">Cobalamin biosynthesis</keyword>
<evidence type="ECO:0000256" key="9">
    <source>
        <dbReference type="ARBA" id="ARBA00047340"/>
    </source>
</evidence>
<gene>
    <name evidence="11" type="primary">cobT</name>
    <name evidence="11" type="ORF">FKX92_09185</name>
</gene>
<name>A0A5A7ZE65_STRSA</name>
<comment type="function">
    <text evidence="1">Catalyzes the synthesis of alpha-ribazole-5'-phosphate from nicotinate mononucleotide (NAMN) and 5,6-dimethylbenzimidazole (DMB).</text>
</comment>